<evidence type="ECO:0000313" key="3">
    <source>
        <dbReference type="Proteomes" id="UP000011087"/>
    </source>
</evidence>
<sequence length="63" mass="6624">MFTELHKLVHKTAKAKKAPKSAVATGPTMSASQAAFIVNLRNKVDAQLDTLGHTCLDGECGGN</sequence>
<dbReference type="AlphaFoldDB" id="L1IKC3"/>
<dbReference type="Proteomes" id="UP000011087">
    <property type="component" value="Unassembled WGS sequence"/>
</dbReference>
<reference evidence="2" key="3">
    <citation type="submission" date="2015-06" db="UniProtKB">
        <authorList>
            <consortium name="EnsemblProtists"/>
        </authorList>
    </citation>
    <scope>IDENTIFICATION</scope>
</reference>
<dbReference type="EnsemblProtists" id="EKX36691">
    <property type="protein sequence ID" value="EKX36691"/>
    <property type="gene ID" value="GUITHDRAFT_155161"/>
</dbReference>
<dbReference type="HOGENOM" id="CLU_2890521_0_0_1"/>
<dbReference type="GeneID" id="17293431"/>
<proteinExistence type="predicted"/>
<reference evidence="3" key="2">
    <citation type="submission" date="2012-11" db="EMBL/GenBank/DDBJ databases">
        <authorList>
            <person name="Kuo A."/>
            <person name="Curtis B.A."/>
            <person name="Tanifuji G."/>
            <person name="Burki F."/>
            <person name="Gruber A."/>
            <person name="Irimia M."/>
            <person name="Maruyama S."/>
            <person name="Arias M.C."/>
            <person name="Ball S.G."/>
            <person name="Gile G.H."/>
            <person name="Hirakawa Y."/>
            <person name="Hopkins J.F."/>
            <person name="Rensing S.A."/>
            <person name="Schmutz J."/>
            <person name="Symeonidi A."/>
            <person name="Elias M."/>
            <person name="Eveleigh R.J."/>
            <person name="Herman E.K."/>
            <person name="Klute M.J."/>
            <person name="Nakayama T."/>
            <person name="Obornik M."/>
            <person name="Reyes-Prieto A."/>
            <person name="Armbrust E.V."/>
            <person name="Aves S.J."/>
            <person name="Beiko R.G."/>
            <person name="Coutinho P."/>
            <person name="Dacks J.B."/>
            <person name="Durnford D.G."/>
            <person name="Fast N.M."/>
            <person name="Green B.R."/>
            <person name="Grisdale C."/>
            <person name="Hempe F."/>
            <person name="Henrissat B."/>
            <person name="Hoppner M.P."/>
            <person name="Ishida K.-I."/>
            <person name="Kim E."/>
            <person name="Koreny L."/>
            <person name="Kroth P.G."/>
            <person name="Liu Y."/>
            <person name="Malik S.-B."/>
            <person name="Maier U.G."/>
            <person name="McRose D."/>
            <person name="Mock T."/>
            <person name="Neilson J.A."/>
            <person name="Onodera N.T."/>
            <person name="Poole A.M."/>
            <person name="Pritham E.J."/>
            <person name="Richards T.A."/>
            <person name="Rocap G."/>
            <person name="Roy S.W."/>
            <person name="Sarai C."/>
            <person name="Schaack S."/>
            <person name="Shirato S."/>
            <person name="Slamovits C.H."/>
            <person name="Spencer D.F."/>
            <person name="Suzuki S."/>
            <person name="Worden A.Z."/>
            <person name="Zauner S."/>
            <person name="Barry K."/>
            <person name="Bell C."/>
            <person name="Bharti A.K."/>
            <person name="Crow J.A."/>
            <person name="Grimwood J."/>
            <person name="Kramer R."/>
            <person name="Lindquist E."/>
            <person name="Lucas S."/>
            <person name="Salamov A."/>
            <person name="McFadden G.I."/>
            <person name="Lane C.E."/>
            <person name="Keeling P.J."/>
            <person name="Gray M.W."/>
            <person name="Grigoriev I.V."/>
            <person name="Archibald J.M."/>
        </authorList>
    </citation>
    <scope>NUCLEOTIDE SEQUENCE</scope>
    <source>
        <strain evidence="3">CCMP2712</strain>
    </source>
</reference>
<keyword evidence="3" id="KW-1185">Reference proteome</keyword>
<dbReference type="RefSeq" id="XP_005823671.1">
    <property type="nucleotide sequence ID" value="XM_005823614.1"/>
</dbReference>
<dbReference type="PaxDb" id="55529-EKX36691"/>
<evidence type="ECO:0000313" key="2">
    <source>
        <dbReference type="EnsemblProtists" id="EKX36691"/>
    </source>
</evidence>
<reference evidence="1 3" key="1">
    <citation type="journal article" date="2012" name="Nature">
        <title>Algal genomes reveal evolutionary mosaicism and the fate of nucleomorphs.</title>
        <authorList>
            <consortium name="DOE Joint Genome Institute"/>
            <person name="Curtis B.A."/>
            <person name="Tanifuji G."/>
            <person name="Burki F."/>
            <person name="Gruber A."/>
            <person name="Irimia M."/>
            <person name="Maruyama S."/>
            <person name="Arias M.C."/>
            <person name="Ball S.G."/>
            <person name="Gile G.H."/>
            <person name="Hirakawa Y."/>
            <person name="Hopkins J.F."/>
            <person name="Kuo A."/>
            <person name="Rensing S.A."/>
            <person name="Schmutz J."/>
            <person name="Symeonidi A."/>
            <person name="Elias M."/>
            <person name="Eveleigh R.J."/>
            <person name="Herman E.K."/>
            <person name="Klute M.J."/>
            <person name="Nakayama T."/>
            <person name="Obornik M."/>
            <person name="Reyes-Prieto A."/>
            <person name="Armbrust E.V."/>
            <person name="Aves S.J."/>
            <person name="Beiko R.G."/>
            <person name="Coutinho P."/>
            <person name="Dacks J.B."/>
            <person name="Durnford D.G."/>
            <person name="Fast N.M."/>
            <person name="Green B.R."/>
            <person name="Grisdale C.J."/>
            <person name="Hempel F."/>
            <person name="Henrissat B."/>
            <person name="Hoppner M.P."/>
            <person name="Ishida K."/>
            <person name="Kim E."/>
            <person name="Koreny L."/>
            <person name="Kroth P.G."/>
            <person name="Liu Y."/>
            <person name="Malik S.B."/>
            <person name="Maier U.G."/>
            <person name="McRose D."/>
            <person name="Mock T."/>
            <person name="Neilson J.A."/>
            <person name="Onodera N.T."/>
            <person name="Poole A.M."/>
            <person name="Pritham E.J."/>
            <person name="Richards T.A."/>
            <person name="Rocap G."/>
            <person name="Roy S.W."/>
            <person name="Sarai C."/>
            <person name="Schaack S."/>
            <person name="Shirato S."/>
            <person name="Slamovits C.H."/>
            <person name="Spencer D.F."/>
            <person name="Suzuki S."/>
            <person name="Worden A.Z."/>
            <person name="Zauner S."/>
            <person name="Barry K."/>
            <person name="Bell C."/>
            <person name="Bharti A.K."/>
            <person name="Crow J.A."/>
            <person name="Grimwood J."/>
            <person name="Kramer R."/>
            <person name="Lindquist E."/>
            <person name="Lucas S."/>
            <person name="Salamov A."/>
            <person name="McFadden G.I."/>
            <person name="Lane C.E."/>
            <person name="Keeling P.J."/>
            <person name="Gray M.W."/>
            <person name="Grigoriev I.V."/>
            <person name="Archibald J.M."/>
        </authorList>
    </citation>
    <scope>NUCLEOTIDE SEQUENCE</scope>
    <source>
        <strain evidence="1 3">CCMP2712</strain>
    </source>
</reference>
<gene>
    <name evidence="1" type="ORF">GUITHDRAFT_155161</name>
</gene>
<organism evidence="1">
    <name type="scientific">Guillardia theta (strain CCMP2712)</name>
    <name type="common">Cryptophyte</name>
    <dbReference type="NCBI Taxonomy" id="905079"/>
    <lineage>
        <taxon>Eukaryota</taxon>
        <taxon>Cryptophyceae</taxon>
        <taxon>Pyrenomonadales</taxon>
        <taxon>Geminigeraceae</taxon>
        <taxon>Guillardia</taxon>
    </lineage>
</organism>
<protein>
    <submittedName>
        <fullName evidence="1 2">Uncharacterized protein</fullName>
    </submittedName>
</protein>
<dbReference type="EMBL" id="JH993069">
    <property type="protein sequence ID" value="EKX36691.1"/>
    <property type="molecule type" value="Genomic_DNA"/>
</dbReference>
<dbReference type="KEGG" id="gtt:GUITHDRAFT_155161"/>
<name>L1IKC3_GUITC</name>
<accession>L1IKC3</accession>
<evidence type="ECO:0000313" key="1">
    <source>
        <dbReference type="EMBL" id="EKX36691.1"/>
    </source>
</evidence>